<accession>A0A842HFW5</accession>
<protein>
    <submittedName>
        <fullName evidence="1">Uncharacterized protein</fullName>
    </submittedName>
</protein>
<name>A0A842HFW5_9BACT</name>
<dbReference type="AlphaFoldDB" id="A0A842HFW5"/>
<sequence>MELRSGSERGETALAVSERERLQPTRRFLGVDMGAYPDLSGNRSSLVLLECADGKLVVRDEAYRRDNMPWPRDERDWELDRMQSFFDEYRPVTLALVALGPEGRAQLETHYWQGRFPHGVVHAFVMERTHMDELARDWLSCLSHGFLLLSPEWMAECNRVVRAIHRQEHRFISSRFWALALAVHAACRLVPELRPYFDFNLRPTLRG</sequence>
<organism evidence="1 2">
    <name type="scientific">Ruficoccus amylovorans</name>
    <dbReference type="NCBI Taxonomy" id="1804625"/>
    <lineage>
        <taxon>Bacteria</taxon>
        <taxon>Pseudomonadati</taxon>
        <taxon>Verrucomicrobiota</taxon>
        <taxon>Opitutia</taxon>
        <taxon>Puniceicoccales</taxon>
        <taxon>Cerasicoccaceae</taxon>
        <taxon>Ruficoccus</taxon>
    </lineage>
</organism>
<gene>
    <name evidence="1" type="ORF">H5P28_11735</name>
</gene>
<dbReference type="EMBL" id="JACHVB010000035">
    <property type="protein sequence ID" value="MBC2594928.1"/>
    <property type="molecule type" value="Genomic_DNA"/>
</dbReference>
<evidence type="ECO:0000313" key="2">
    <source>
        <dbReference type="Proteomes" id="UP000546464"/>
    </source>
</evidence>
<keyword evidence="2" id="KW-1185">Reference proteome</keyword>
<comment type="caution">
    <text evidence="1">The sequence shown here is derived from an EMBL/GenBank/DDBJ whole genome shotgun (WGS) entry which is preliminary data.</text>
</comment>
<reference evidence="1 2" key="1">
    <citation type="submission" date="2020-07" db="EMBL/GenBank/DDBJ databases">
        <authorList>
            <person name="Feng X."/>
        </authorList>
    </citation>
    <scope>NUCLEOTIDE SEQUENCE [LARGE SCALE GENOMIC DNA]</scope>
    <source>
        <strain evidence="1 2">JCM31066</strain>
    </source>
</reference>
<proteinExistence type="predicted"/>
<dbReference type="RefSeq" id="WP_185675894.1">
    <property type="nucleotide sequence ID" value="NZ_JACHVB010000035.1"/>
</dbReference>
<evidence type="ECO:0000313" key="1">
    <source>
        <dbReference type="EMBL" id="MBC2594928.1"/>
    </source>
</evidence>
<dbReference type="Proteomes" id="UP000546464">
    <property type="component" value="Unassembled WGS sequence"/>
</dbReference>